<protein>
    <submittedName>
        <fullName evidence="1">HicB family RNase H-like nuclease</fullName>
    </submittedName>
</protein>
<reference evidence="1 2" key="1">
    <citation type="submission" date="2020-05" db="EMBL/GenBank/DDBJ databases">
        <title>Genomic Encyclopedia of Type Strains, Phase IV (KMG-V): Genome sequencing to study the core and pangenomes of soil and plant-associated prokaryotes.</title>
        <authorList>
            <person name="Whitman W."/>
        </authorList>
    </citation>
    <scope>NUCLEOTIDE SEQUENCE [LARGE SCALE GENOMIC DNA]</scope>
    <source>
        <strain evidence="1 2">C29</strain>
    </source>
</reference>
<dbReference type="Pfam" id="PF05534">
    <property type="entry name" value="HicB"/>
    <property type="match status" value="1"/>
</dbReference>
<evidence type="ECO:0000313" key="1">
    <source>
        <dbReference type="EMBL" id="NRT55882.1"/>
    </source>
</evidence>
<accession>A0ABX2G3L8</accession>
<comment type="caution">
    <text evidence="1">The sequence shown here is derived from an EMBL/GenBank/DDBJ whole genome shotgun (WGS) entry which is preliminary data.</text>
</comment>
<dbReference type="InterPro" id="IPR008651">
    <property type="entry name" value="Uncharacterised_HicB"/>
</dbReference>
<evidence type="ECO:0000313" key="2">
    <source>
        <dbReference type="Proteomes" id="UP001516061"/>
    </source>
</evidence>
<dbReference type="Proteomes" id="UP001516061">
    <property type="component" value="Unassembled WGS sequence"/>
</dbReference>
<gene>
    <name evidence="1" type="ORF">HNQ01_001612</name>
</gene>
<proteinExistence type="predicted"/>
<keyword evidence="2" id="KW-1185">Reference proteome</keyword>
<dbReference type="InterPro" id="IPR010985">
    <property type="entry name" value="Ribbon_hlx_hlx"/>
</dbReference>
<dbReference type="RefSeq" id="WP_173804849.1">
    <property type="nucleotide sequence ID" value="NZ_JABSNM010000005.1"/>
</dbReference>
<name>A0ABX2G3L8_9BURK</name>
<dbReference type="SUPFAM" id="SSF47598">
    <property type="entry name" value="Ribbon-helix-helix"/>
    <property type="match status" value="1"/>
</dbReference>
<organism evidence="1 2">
    <name type="scientific">Sphaerotilus uruguayifluvii</name>
    <dbReference type="NCBI Taxonomy" id="2735897"/>
    <lineage>
        <taxon>Bacteria</taxon>
        <taxon>Pseudomonadati</taxon>
        <taxon>Pseudomonadota</taxon>
        <taxon>Betaproteobacteria</taxon>
        <taxon>Burkholderiales</taxon>
        <taxon>Sphaerotilaceae</taxon>
        <taxon>Sphaerotilus</taxon>
    </lineage>
</organism>
<dbReference type="EMBL" id="JABSNM010000005">
    <property type="protein sequence ID" value="NRT55882.1"/>
    <property type="molecule type" value="Genomic_DNA"/>
</dbReference>
<sequence>MATTRPYKGYEGTADMDMERQVCRGRILFIDDLVTYEAESPAALQQEFEAAVDDYIETCELVGKEAQKPLKGQFNVRITPALHRAASVRACRDGVSLNEVVGRALEAYVNPGQEVRHSHNVRVTFDESPESTRTVTTSVAVTPTWQSLGVHHAH</sequence>